<comment type="caution">
    <text evidence="2">The sequence shown here is derived from an EMBL/GenBank/DDBJ whole genome shotgun (WGS) entry which is preliminary data.</text>
</comment>
<proteinExistence type="predicted"/>
<evidence type="ECO:0008006" key="4">
    <source>
        <dbReference type="Google" id="ProtNLM"/>
    </source>
</evidence>
<accession>A0A1S2LTA0</accession>
<keyword evidence="1" id="KW-1133">Transmembrane helix</keyword>
<sequence length="151" mass="17953">MKRTIIKKHDNFEEKFEFIDEEKWVYVHYSRGEYQKKAMFLKNNEQSIEHHLDDFFKENNVTFRMEHEIKKVLYKQKLNLETLLKASSLHLGIGIMFALSCIIGFKLGTHFDMTYGKYPLFTLIGLFTGIGLASFTGYKMIKKYIMPDFKD</sequence>
<evidence type="ECO:0000256" key="1">
    <source>
        <dbReference type="SAM" id="Phobius"/>
    </source>
</evidence>
<dbReference type="Pfam" id="PF09527">
    <property type="entry name" value="ATPase_gene1"/>
    <property type="match status" value="1"/>
</dbReference>
<protein>
    <recommendedName>
        <fullName evidence="4">Magnesium transporter</fullName>
    </recommendedName>
</protein>
<organism evidence="2 3">
    <name type="scientific">Anaerobacillus arseniciselenatis</name>
    <dbReference type="NCBI Taxonomy" id="85682"/>
    <lineage>
        <taxon>Bacteria</taxon>
        <taxon>Bacillati</taxon>
        <taxon>Bacillota</taxon>
        <taxon>Bacilli</taxon>
        <taxon>Bacillales</taxon>
        <taxon>Bacillaceae</taxon>
        <taxon>Anaerobacillus</taxon>
    </lineage>
</organism>
<keyword evidence="3" id="KW-1185">Reference proteome</keyword>
<gene>
    <name evidence="2" type="ORF">BKP35_01905</name>
</gene>
<dbReference type="RefSeq" id="WP_071311694.1">
    <property type="nucleotide sequence ID" value="NZ_MLQQ01000001.1"/>
</dbReference>
<dbReference type="Proteomes" id="UP000180098">
    <property type="component" value="Unassembled WGS sequence"/>
</dbReference>
<reference evidence="2 3" key="1">
    <citation type="submission" date="2016-10" db="EMBL/GenBank/DDBJ databases">
        <title>Draft genome sequences of four alkaliphilic bacteria belonging to the Anaerobacillus genus.</title>
        <authorList>
            <person name="Bassil N.M."/>
            <person name="Lloyd J.R."/>
        </authorList>
    </citation>
    <scope>NUCLEOTIDE SEQUENCE [LARGE SCALE GENOMIC DNA]</scope>
    <source>
        <strain evidence="2 3">DSM 15340</strain>
    </source>
</reference>
<name>A0A1S2LTA0_9BACI</name>
<evidence type="ECO:0000313" key="2">
    <source>
        <dbReference type="EMBL" id="OIJ15769.1"/>
    </source>
</evidence>
<keyword evidence="1" id="KW-0812">Transmembrane</keyword>
<dbReference type="AlphaFoldDB" id="A0A1S2LTA0"/>
<dbReference type="EMBL" id="MLQQ01000001">
    <property type="protein sequence ID" value="OIJ15769.1"/>
    <property type="molecule type" value="Genomic_DNA"/>
</dbReference>
<dbReference type="InterPro" id="IPR032820">
    <property type="entry name" value="ATPase_put"/>
</dbReference>
<keyword evidence="1" id="KW-0472">Membrane</keyword>
<feature type="transmembrane region" description="Helical" evidence="1">
    <location>
        <begin position="89"/>
        <end position="108"/>
    </location>
</feature>
<feature type="transmembrane region" description="Helical" evidence="1">
    <location>
        <begin position="120"/>
        <end position="141"/>
    </location>
</feature>
<evidence type="ECO:0000313" key="3">
    <source>
        <dbReference type="Proteomes" id="UP000180098"/>
    </source>
</evidence>